<dbReference type="GeneID" id="85435696"/>
<gene>
    <name evidence="2" type="ORF">LY79DRAFT_200529</name>
</gene>
<proteinExistence type="predicted"/>
<sequence length="203" mass="22636">MGRGLQRKRGVCRAGCPSTRRNAGTGRCRKASGWVRESKREEKVSKTKKKKETRSGRRIEVVVVVVVVVAVAVAVVELVGKGVRRRKKEEKNRSRWERGSEGRWWACDVFLLTWTLLFVFPPPQLKTGGVLLTGMRPPVVPCRRRAMDGMDVCVCGWVCSGGFLCVYRAGGRWDHTTSPGLRDPAREEQGSKAVPCRLCVVLA</sequence>
<protein>
    <submittedName>
        <fullName evidence="2">Uncharacterized protein</fullName>
    </submittedName>
</protein>
<keyword evidence="1" id="KW-1133">Transmembrane helix</keyword>
<evidence type="ECO:0000313" key="3">
    <source>
        <dbReference type="Proteomes" id="UP001230504"/>
    </source>
</evidence>
<dbReference type="EMBL" id="JAHLJV010000029">
    <property type="protein sequence ID" value="KAK1590794.1"/>
    <property type="molecule type" value="Genomic_DNA"/>
</dbReference>
<name>A0AAD8V5W4_9PEZI</name>
<keyword evidence="1" id="KW-0812">Transmembrane</keyword>
<keyword evidence="3" id="KW-1185">Reference proteome</keyword>
<organism evidence="2 3">
    <name type="scientific">Colletotrichum navitas</name>
    <dbReference type="NCBI Taxonomy" id="681940"/>
    <lineage>
        <taxon>Eukaryota</taxon>
        <taxon>Fungi</taxon>
        <taxon>Dikarya</taxon>
        <taxon>Ascomycota</taxon>
        <taxon>Pezizomycotina</taxon>
        <taxon>Sordariomycetes</taxon>
        <taxon>Hypocreomycetidae</taxon>
        <taxon>Glomerellales</taxon>
        <taxon>Glomerellaceae</taxon>
        <taxon>Colletotrichum</taxon>
        <taxon>Colletotrichum graminicola species complex</taxon>
    </lineage>
</organism>
<reference evidence="2" key="1">
    <citation type="submission" date="2021-06" db="EMBL/GenBank/DDBJ databases">
        <title>Comparative genomics, transcriptomics and evolutionary studies reveal genomic signatures of adaptation to plant cell wall in hemibiotrophic fungi.</title>
        <authorList>
            <consortium name="DOE Joint Genome Institute"/>
            <person name="Baroncelli R."/>
            <person name="Diaz J.F."/>
            <person name="Benocci T."/>
            <person name="Peng M."/>
            <person name="Battaglia E."/>
            <person name="Haridas S."/>
            <person name="Andreopoulos W."/>
            <person name="Labutti K."/>
            <person name="Pangilinan J."/>
            <person name="Floch G.L."/>
            <person name="Makela M.R."/>
            <person name="Henrissat B."/>
            <person name="Grigoriev I.V."/>
            <person name="Crouch J.A."/>
            <person name="De Vries R.P."/>
            <person name="Sukno S.A."/>
            <person name="Thon M.R."/>
        </authorList>
    </citation>
    <scope>NUCLEOTIDE SEQUENCE</scope>
    <source>
        <strain evidence="2">CBS 125086</strain>
    </source>
</reference>
<comment type="caution">
    <text evidence="2">The sequence shown here is derived from an EMBL/GenBank/DDBJ whole genome shotgun (WGS) entry which is preliminary data.</text>
</comment>
<dbReference type="Proteomes" id="UP001230504">
    <property type="component" value="Unassembled WGS sequence"/>
</dbReference>
<dbReference type="RefSeq" id="XP_060414268.1">
    <property type="nucleotide sequence ID" value="XM_060551456.1"/>
</dbReference>
<evidence type="ECO:0000256" key="1">
    <source>
        <dbReference type="SAM" id="Phobius"/>
    </source>
</evidence>
<keyword evidence="1" id="KW-0472">Membrane</keyword>
<dbReference type="AlphaFoldDB" id="A0AAD8V5W4"/>
<feature type="transmembrane region" description="Helical" evidence="1">
    <location>
        <begin position="59"/>
        <end position="83"/>
    </location>
</feature>
<accession>A0AAD8V5W4</accession>
<evidence type="ECO:0000313" key="2">
    <source>
        <dbReference type="EMBL" id="KAK1590794.1"/>
    </source>
</evidence>